<organism evidence="6 7">
    <name type="scientific">Rhamnusium bicolor</name>
    <dbReference type="NCBI Taxonomy" id="1586634"/>
    <lineage>
        <taxon>Eukaryota</taxon>
        <taxon>Metazoa</taxon>
        <taxon>Ecdysozoa</taxon>
        <taxon>Arthropoda</taxon>
        <taxon>Hexapoda</taxon>
        <taxon>Insecta</taxon>
        <taxon>Pterygota</taxon>
        <taxon>Neoptera</taxon>
        <taxon>Endopterygota</taxon>
        <taxon>Coleoptera</taxon>
        <taxon>Polyphaga</taxon>
        <taxon>Cucujiformia</taxon>
        <taxon>Chrysomeloidea</taxon>
        <taxon>Cerambycidae</taxon>
        <taxon>Lepturinae</taxon>
        <taxon>Rhagiini</taxon>
        <taxon>Rhamnusium</taxon>
    </lineage>
</organism>
<feature type="coiled-coil region" evidence="3">
    <location>
        <begin position="89"/>
        <end position="116"/>
    </location>
</feature>
<feature type="domain" description="SAM" evidence="5">
    <location>
        <begin position="465"/>
        <end position="509"/>
    </location>
</feature>
<dbReference type="GO" id="GO:0005737">
    <property type="term" value="C:cytoplasm"/>
    <property type="evidence" value="ECO:0007669"/>
    <property type="project" value="TreeGrafter"/>
</dbReference>
<dbReference type="GO" id="GO:0031175">
    <property type="term" value="P:neuron projection development"/>
    <property type="evidence" value="ECO:0007669"/>
    <property type="project" value="TreeGrafter"/>
</dbReference>
<feature type="compositionally biased region" description="Low complexity" evidence="4">
    <location>
        <begin position="235"/>
        <end position="249"/>
    </location>
</feature>
<dbReference type="Gene3D" id="1.10.150.50">
    <property type="entry name" value="Transcription Factor, Ets-1"/>
    <property type="match status" value="1"/>
</dbReference>
<dbReference type="GO" id="GO:0030425">
    <property type="term" value="C:dendrite"/>
    <property type="evidence" value="ECO:0007669"/>
    <property type="project" value="TreeGrafter"/>
</dbReference>
<dbReference type="InterPro" id="IPR043446">
    <property type="entry name" value="Neurabin-like"/>
</dbReference>
<dbReference type="CDD" id="cd09512">
    <property type="entry name" value="SAM_Neurabin-like"/>
    <property type="match status" value="1"/>
</dbReference>
<feature type="region of interest" description="Disordered" evidence="4">
    <location>
        <begin position="395"/>
        <end position="433"/>
    </location>
</feature>
<feature type="compositionally biased region" description="Low complexity" evidence="4">
    <location>
        <begin position="195"/>
        <end position="208"/>
    </location>
</feature>
<reference evidence="6" key="1">
    <citation type="journal article" date="2023" name="Insect Mol. Biol.">
        <title>Genome sequencing provides insights into the evolution of gene families encoding plant cell wall-degrading enzymes in longhorned beetles.</title>
        <authorList>
            <person name="Shin N.R."/>
            <person name="Okamura Y."/>
            <person name="Kirsch R."/>
            <person name="Pauchet Y."/>
        </authorList>
    </citation>
    <scope>NUCLEOTIDE SEQUENCE</scope>
    <source>
        <strain evidence="6">RBIC_L_NR</strain>
    </source>
</reference>
<evidence type="ECO:0000256" key="4">
    <source>
        <dbReference type="SAM" id="MobiDB-lite"/>
    </source>
</evidence>
<dbReference type="PROSITE" id="PS50105">
    <property type="entry name" value="SAM_DOMAIN"/>
    <property type="match status" value="1"/>
</dbReference>
<evidence type="ECO:0000259" key="5">
    <source>
        <dbReference type="PROSITE" id="PS50105"/>
    </source>
</evidence>
<sequence length="556" mass="62909">LMEQNGVKPDESEKFEQANYRLREAERNLMTTKKEVQTYQNMLEQSQTQYLVLEKKYCKAKQLVREFQQRELDMLHREDFYQQLLQEKDTEYNALVKNLKDRIIALEQELLDTQRKAGLPMVLPYDSMSLKQLTPQMSRRQPPKPLFQTLEPDFSDTEISDASPDDDKTATVERKLPIKEEFDRAVPPHELQLPSVKKGSLSNSSSDYGLDESYNSADEATDSAFSQASEYKPKTSSSTSNTRPTTLNTNTQYTQSQYTAQQLQHNAQNSQYTVQYTQVQKSSQYSAQNSSNQSSSVVYARVQKESSSFQQPSPDPWGDSSNRSVNIAVGPPTSLAEQLKQVLAEREKRLGTDSINSSTDELNDKTKNDPAHHLLEEIRQAVNEANAKVKKVVPVTLSPPGSTPWQHQGSTSPTPPSPSSLSSGSVSPSRHDTSWATTDLSLSSCSISSDKRSSHFWQSAPVTEWSKEQVCQWLLAIGMEQHVSKFAELQVNGSALLLLTSADFKILGIASDDKSRLKRKIKELKVQAEKERKQMERDRKEKEKLQRKAEKASKKK</sequence>
<comment type="caution">
    <text evidence="6">The sequence shown here is derived from an EMBL/GenBank/DDBJ whole genome shotgun (WGS) entry which is preliminary data.</text>
</comment>
<proteinExistence type="predicted"/>
<evidence type="ECO:0000256" key="1">
    <source>
        <dbReference type="ARBA" id="ARBA00022553"/>
    </source>
</evidence>
<dbReference type="AlphaFoldDB" id="A0AAV8X4F3"/>
<accession>A0AAV8X4F3</accession>
<dbReference type="GO" id="GO:0007015">
    <property type="term" value="P:actin filament organization"/>
    <property type="evidence" value="ECO:0007669"/>
    <property type="project" value="TreeGrafter"/>
</dbReference>
<dbReference type="EMBL" id="JANEYF010003852">
    <property type="protein sequence ID" value="KAJ8933539.1"/>
    <property type="molecule type" value="Genomic_DNA"/>
</dbReference>
<evidence type="ECO:0000256" key="3">
    <source>
        <dbReference type="SAM" id="Coils"/>
    </source>
</evidence>
<feature type="region of interest" description="Disordered" evidence="4">
    <location>
        <begin position="347"/>
        <end position="369"/>
    </location>
</feature>
<dbReference type="PANTHER" id="PTHR16154:SF6">
    <property type="entry name" value="SPINOPHILIN, ISOFORM J"/>
    <property type="match status" value="1"/>
</dbReference>
<dbReference type="Proteomes" id="UP001162156">
    <property type="component" value="Unassembled WGS sequence"/>
</dbReference>
<evidence type="ECO:0000313" key="6">
    <source>
        <dbReference type="EMBL" id="KAJ8933539.1"/>
    </source>
</evidence>
<keyword evidence="7" id="KW-1185">Reference proteome</keyword>
<feature type="compositionally biased region" description="Low complexity" evidence="4">
    <location>
        <begin position="285"/>
        <end position="300"/>
    </location>
</feature>
<dbReference type="FunFam" id="1.10.150.50:FF:000008">
    <property type="entry name" value="Neurabin-1 isoform 1-like protein"/>
    <property type="match status" value="1"/>
</dbReference>
<gene>
    <name evidence="6" type="ORF">NQ314_013952</name>
</gene>
<dbReference type="GO" id="GO:0019722">
    <property type="term" value="P:calcium-mediated signaling"/>
    <property type="evidence" value="ECO:0007669"/>
    <property type="project" value="TreeGrafter"/>
</dbReference>
<feature type="compositionally biased region" description="Low complexity" evidence="4">
    <location>
        <begin position="419"/>
        <end position="428"/>
    </location>
</feature>
<evidence type="ECO:0000256" key="2">
    <source>
        <dbReference type="ARBA" id="ARBA00023054"/>
    </source>
</evidence>
<dbReference type="Pfam" id="PF00536">
    <property type="entry name" value="SAM_1"/>
    <property type="match status" value="1"/>
</dbReference>
<dbReference type="GO" id="GO:0015629">
    <property type="term" value="C:actin cytoskeleton"/>
    <property type="evidence" value="ECO:0007669"/>
    <property type="project" value="TreeGrafter"/>
</dbReference>
<keyword evidence="2 3" id="KW-0175">Coiled coil</keyword>
<feature type="region of interest" description="Disordered" evidence="4">
    <location>
        <begin position="528"/>
        <end position="556"/>
    </location>
</feature>
<evidence type="ECO:0000313" key="7">
    <source>
        <dbReference type="Proteomes" id="UP001162156"/>
    </source>
</evidence>
<feature type="compositionally biased region" description="Polar residues" evidence="4">
    <location>
        <begin position="399"/>
        <end position="408"/>
    </location>
</feature>
<dbReference type="SMART" id="SM00454">
    <property type="entry name" value="SAM"/>
    <property type="match status" value="1"/>
</dbReference>
<feature type="non-terminal residue" evidence="6">
    <location>
        <position position="1"/>
    </location>
</feature>
<feature type="compositionally biased region" description="Polar residues" evidence="4">
    <location>
        <begin position="213"/>
        <end position="229"/>
    </location>
</feature>
<name>A0AAV8X4F3_9CUCU</name>
<feature type="compositionally biased region" description="Basic and acidic residues" evidence="4">
    <location>
        <begin position="165"/>
        <end position="187"/>
    </location>
</feature>
<feature type="region of interest" description="Disordered" evidence="4">
    <location>
        <begin position="135"/>
        <end position="249"/>
    </location>
</feature>
<dbReference type="InterPro" id="IPR001660">
    <property type="entry name" value="SAM"/>
</dbReference>
<feature type="coiled-coil region" evidence="3">
    <location>
        <begin position="15"/>
        <end position="56"/>
    </location>
</feature>
<dbReference type="PANTHER" id="PTHR16154">
    <property type="entry name" value="NEURABIN"/>
    <property type="match status" value="1"/>
</dbReference>
<keyword evidence="1" id="KW-0597">Phosphoprotein</keyword>
<dbReference type="InterPro" id="IPR013761">
    <property type="entry name" value="SAM/pointed_sf"/>
</dbReference>
<dbReference type="SUPFAM" id="SSF47769">
    <property type="entry name" value="SAM/Pointed domain"/>
    <property type="match status" value="1"/>
</dbReference>
<feature type="region of interest" description="Disordered" evidence="4">
    <location>
        <begin position="285"/>
        <end position="324"/>
    </location>
</feature>
<dbReference type="GO" id="GO:0014069">
    <property type="term" value="C:postsynaptic density"/>
    <property type="evidence" value="ECO:0007669"/>
    <property type="project" value="TreeGrafter"/>
</dbReference>
<dbReference type="GO" id="GO:0051015">
    <property type="term" value="F:actin filament binding"/>
    <property type="evidence" value="ECO:0007669"/>
    <property type="project" value="TreeGrafter"/>
</dbReference>
<protein>
    <recommendedName>
        <fullName evidence="5">SAM domain-containing protein</fullName>
    </recommendedName>
</protein>